<reference evidence="2" key="1">
    <citation type="journal article" date="2023" name="Commun. Biol.">
        <title>Genome analysis of Parmales, the sister group of diatoms, reveals the evolutionary specialization of diatoms from phago-mixotrophs to photoautotrophs.</title>
        <authorList>
            <person name="Ban H."/>
            <person name="Sato S."/>
            <person name="Yoshikawa S."/>
            <person name="Yamada K."/>
            <person name="Nakamura Y."/>
            <person name="Ichinomiya M."/>
            <person name="Sato N."/>
            <person name="Blanc-Mathieu R."/>
            <person name="Endo H."/>
            <person name="Kuwata A."/>
            <person name="Ogata H."/>
        </authorList>
    </citation>
    <scope>NUCLEOTIDE SEQUENCE [LARGE SCALE GENOMIC DNA]</scope>
</reference>
<evidence type="ECO:0000313" key="1">
    <source>
        <dbReference type="EMBL" id="GMH54636.1"/>
    </source>
</evidence>
<dbReference type="AlphaFoldDB" id="A0A9W6ZKQ9"/>
<dbReference type="PANTHER" id="PTHR13251">
    <property type="entry name" value="EPILEPSY HOLOPROSENCEPHALY CANDIDATE 1/TMEM1"/>
    <property type="match status" value="1"/>
</dbReference>
<dbReference type="Proteomes" id="UP001162640">
    <property type="component" value="Unassembled WGS sequence"/>
</dbReference>
<proteinExistence type="predicted"/>
<name>A0A9W6ZKQ9_9STRA</name>
<organism evidence="1 2">
    <name type="scientific">Triparma laevis f. inornata</name>
    <dbReference type="NCBI Taxonomy" id="1714386"/>
    <lineage>
        <taxon>Eukaryota</taxon>
        <taxon>Sar</taxon>
        <taxon>Stramenopiles</taxon>
        <taxon>Ochrophyta</taxon>
        <taxon>Bolidophyceae</taxon>
        <taxon>Parmales</taxon>
        <taxon>Triparmaceae</taxon>
        <taxon>Triparma</taxon>
    </lineage>
</organism>
<accession>A0A9W6ZKQ9</accession>
<gene>
    <name evidence="1" type="ORF">TL16_g01716</name>
</gene>
<protein>
    <submittedName>
        <fullName evidence="1">Uncharacterized protein</fullName>
    </submittedName>
</protein>
<dbReference type="EMBL" id="BLQM01000039">
    <property type="protein sequence ID" value="GMH54636.1"/>
    <property type="molecule type" value="Genomic_DNA"/>
</dbReference>
<sequence length="917" mass="101254">MDPSECLLVDESSWDGVGIPVLEAFILDKVPWSAFNTQTVGSTKLSLRTFLKTPSTRSRDSTSTTGPSSSNFPPFLLPLTCLTFSCDSLVRQKVDQILKESTSRHHSHLTKTDDNTTTMITHTPTSLTAHGIHLNNNQTDHYYQGISNLLNVIISSQLSHLFHLQSALVTLESLSNSKKYPIMYLSLTRQIARLHLELGNSTAYIKTWDAALLRLENVLDDVPTVKGYGEGVERDGECVGGVGEMSRTVLKCTFEQMVLTNRLKEYSTRYYAHILQNFSRLMCEDPSPEIRIAAECWAVDTSMYLRDEIKRAYNATPDQNVDLGDSQMLDFCRLRATSLYQIYESSEPAMKEIILSTLKHETVIKAFKEENGFEEYIGMILKEIARSYDDTSKGRFAARSLCHLGILLIKSGQKTEGSKILQPLVQCYIDEGWSDVARYLLKILLEIWTELGDSVSEARCLLQGVTLFSPEWSEQTVKRFESNSVEGLSLVMGPVISSTVEINKSEQKVGETLKIKVTLFSKFKVTISDCQVEFGVRPFEEFEKATLEVPPIPLPLEHEKVTTTIASLNPGPNTVTFDYPCHSTGRYALDTLTLLAGLVSFSSDYGMKMCEFGKVDNLISFRVQEGYGTAGIEIGKVGGVVRGKGSASIRVWSGYETLESATVTISGDDVKSLSKIMCKLTNSDNAVIGHLLESTIENADSTNPTHTMALPTLQPNTSLTIPILIESPTDMKPLTSYRLTAVLEGRWKRNDWKSLPISKTCESSIMACQGFTVLSATLKFGSVSFTVLVHSPTPLAVKSYDVIVDDSNVTDKLNIMPIKSYDNVWLDGGDSETFSFFYDKGLKLSGSVVVNIKFIEKKTGTAFEQNLDLPINLFNVGGGGEEYLVKVSCDVEKTQVNVNTPCVITYSLSGGGVGGGG</sequence>
<dbReference type="GO" id="GO:0005829">
    <property type="term" value="C:cytosol"/>
    <property type="evidence" value="ECO:0007669"/>
    <property type="project" value="GOC"/>
</dbReference>
<comment type="caution">
    <text evidence="1">The sequence shown here is derived from an EMBL/GenBank/DDBJ whole genome shotgun (WGS) entry which is preliminary data.</text>
</comment>
<evidence type="ECO:0000313" key="2">
    <source>
        <dbReference type="Proteomes" id="UP001162640"/>
    </source>
</evidence>
<dbReference type="GO" id="GO:1990071">
    <property type="term" value="C:TRAPPII protein complex"/>
    <property type="evidence" value="ECO:0007669"/>
    <property type="project" value="InterPro"/>
</dbReference>
<dbReference type="GO" id="GO:0006891">
    <property type="term" value="P:intra-Golgi vesicle-mediated transport"/>
    <property type="evidence" value="ECO:0007669"/>
    <property type="project" value="TreeGrafter"/>
</dbReference>
<dbReference type="GO" id="GO:0034498">
    <property type="term" value="P:early endosome to Golgi transport"/>
    <property type="evidence" value="ECO:0007669"/>
    <property type="project" value="TreeGrafter"/>
</dbReference>
<dbReference type="InterPro" id="IPR045126">
    <property type="entry name" value="TRAPPC10/Trs130"/>
</dbReference>
<dbReference type="PANTHER" id="PTHR13251:SF3">
    <property type="entry name" value="TRAFFICKING PROTEIN PARTICLE COMPLEX SUBUNIT 10"/>
    <property type="match status" value="1"/>
</dbReference>